<dbReference type="InterPro" id="IPR000172">
    <property type="entry name" value="GMC_OxRdtase_N"/>
</dbReference>
<comment type="cofactor">
    <cofactor evidence="1">
        <name>FAD</name>
        <dbReference type="ChEBI" id="CHEBI:57692"/>
    </cofactor>
</comment>
<evidence type="ECO:0000256" key="2">
    <source>
        <dbReference type="ARBA" id="ARBA00010790"/>
    </source>
</evidence>
<dbReference type="Gene3D" id="3.50.50.60">
    <property type="entry name" value="FAD/NAD(P)-binding domain"/>
    <property type="match status" value="1"/>
</dbReference>
<protein>
    <submittedName>
        <fullName evidence="8">FAD-dependent oxidoreductase</fullName>
    </submittedName>
</protein>
<evidence type="ECO:0000256" key="1">
    <source>
        <dbReference type="ARBA" id="ARBA00001974"/>
    </source>
</evidence>
<dbReference type="SUPFAM" id="SSF54373">
    <property type="entry name" value="FAD-linked reductases, C-terminal domain"/>
    <property type="match status" value="1"/>
</dbReference>
<dbReference type="Pfam" id="PF05199">
    <property type="entry name" value="GMC_oxred_C"/>
    <property type="match status" value="1"/>
</dbReference>
<dbReference type="PANTHER" id="PTHR11552:SF147">
    <property type="entry name" value="CHOLINE DEHYDROGENASE, MITOCHONDRIAL"/>
    <property type="match status" value="1"/>
</dbReference>
<dbReference type="SUPFAM" id="SSF51905">
    <property type="entry name" value="FAD/NAD(P)-binding domain"/>
    <property type="match status" value="1"/>
</dbReference>
<dbReference type="PIRSF" id="PIRSF000137">
    <property type="entry name" value="Alcohol_oxidase"/>
    <property type="match status" value="1"/>
</dbReference>
<keyword evidence="4 5" id="KW-0274">FAD</keyword>
<reference evidence="8 9" key="1">
    <citation type="submission" date="2024-04" db="EMBL/GenBank/DDBJ databases">
        <title>Draft genome sequence of Sessilibacter corallicola NBRC 116591.</title>
        <authorList>
            <person name="Miyakawa T."/>
            <person name="Kusuya Y."/>
            <person name="Miura T."/>
        </authorList>
    </citation>
    <scope>NUCLEOTIDE SEQUENCE [LARGE SCALE GENOMIC DNA]</scope>
    <source>
        <strain evidence="8 9">KU-00831-HH</strain>
    </source>
</reference>
<dbReference type="PROSITE" id="PS00623">
    <property type="entry name" value="GMC_OXRED_1"/>
    <property type="match status" value="1"/>
</dbReference>
<organism evidence="8 9">
    <name type="scientific">Sessilibacter corallicola</name>
    <dbReference type="NCBI Taxonomy" id="2904075"/>
    <lineage>
        <taxon>Bacteria</taxon>
        <taxon>Pseudomonadati</taxon>
        <taxon>Pseudomonadota</taxon>
        <taxon>Gammaproteobacteria</taxon>
        <taxon>Cellvibrionales</taxon>
        <taxon>Cellvibrionaceae</taxon>
        <taxon>Sessilibacter</taxon>
    </lineage>
</organism>
<evidence type="ECO:0000259" key="7">
    <source>
        <dbReference type="PROSITE" id="PS00624"/>
    </source>
</evidence>
<accession>A0ABQ0A919</accession>
<dbReference type="PROSITE" id="PS00624">
    <property type="entry name" value="GMC_OXRED_2"/>
    <property type="match status" value="1"/>
</dbReference>
<comment type="caution">
    <text evidence="8">The sequence shown here is derived from an EMBL/GenBank/DDBJ whole genome shotgun (WGS) entry which is preliminary data.</text>
</comment>
<name>A0ABQ0A919_9GAMM</name>
<dbReference type="InterPro" id="IPR007867">
    <property type="entry name" value="GMC_OxRtase_C"/>
</dbReference>
<dbReference type="Pfam" id="PF00732">
    <property type="entry name" value="GMC_oxred_N"/>
    <property type="match status" value="1"/>
</dbReference>
<evidence type="ECO:0000259" key="6">
    <source>
        <dbReference type="PROSITE" id="PS00623"/>
    </source>
</evidence>
<gene>
    <name evidence="8" type="ORF">NBRC116591_19580</name>
</gene>
<feature type="domain" description="Glucose-methanol-choline oxidoreductase N-terminal" evidence="6">
    <location>
        <begin position="87"/>
        <end position="110"/>
    </location>
</feature>
<evidence type="ECO:0000313" key="9">
    <source>
        <dbReference type="Proteomes" id="UP001465153"/>
    </source>
</evidence>
<dbReference type="Gene3D" id="3.30.560.10">
    <property type="entry name" value="Glucose Oxidase, domain 3"/>
    <property type="match status" value="1"/>
</dbReference>
<proteinExistence type="inferred from homology"/>
<evidence type="ECO:0000256" key="5">
    <source>
        <dbReference type="RuleBase" id="RU003968"/>
    </source>
</evidence>
<dbReference type="RefSeq" id="WP_353302819.1">
    <property type="nucleotide sequence ID" value="NZ_BAABWN010000006.1"/>
</dbReference>
<dbReference type="InterPro" id="IPR012132">
    <property type="entry name" value="GMC_OxRdtase"/>
</dbReference>
<dbReference type="InterPro" id="IPR036188">
    <property type="entry name" value="FAD/NAD-bd_sf"/>
</dbReference>
<dbReference type="Proteomes" id="UP001465153">
    <property type="component" value="Unassembled WGS sequence"/>
</dbReference>
<sequence length="565" mass="61405">MSAISNEQIFDYVIVGAGSGGCVMASRLSEDPDVRVCLLEAGKKDDNVLIHAPAGIAAMVPTRINNWAFKTVPQPGLNGRCGYQPRGKSLGGSSSLNAMMYARGHRWDYDHWQSLGNPGWSYQDVLPYFIRAEHNERIRDEYHGQNGPLNVADLQSPSRLNQAFIQAAEENGIPFNPDVNGAEQFGVMTTQVTQKNGERCSVAKAYLTPNLHRPNLTVITQALTHKILFENGQGQGASSRQSSCHKPRAVGVEFSQQGKTQQIRARREVILSAGAFGSPQILTLSGVGPISELRKLGIAPVAEVPGVGENLQDHIDLIHTYRAKSDGDTFGVSLQCGTSVAKAIPQWKSKRQGRITSNFAEGIGFIKSDPNLTVPDLELVFVIGIVDDHNRKLHLGHGFSCHVTLLRPKSRGRVTLASIRPQDDPLIDPAFFSEQEDLDVMVKAWHLQKNLMESPAFDAYRGKALYPVDANDKAAVIEDIRNRADTQYHPVGTCKMGPDTDPTAVVDSQLRVRGVTHLRVVDASIMPTLIGANTNAPTVMIAEKAANMIRNGSTAVQASASEALA</sequence>
<keyword evidence="3 5" id="KW-0285">Flavoprotein</keyword>
<evidence type="ECO:0000313" key="8">
    <source>
        <dbReference type="EMBL" id="GAA6168147.1"/>
    </source>
</evidence>
<dbReference type="EMBL" id="BAABWN010000006">
    <property type="protein sequence ID" value="GAA6168147.1"/>
    <property type="molecule type" value="Genomic_DNA"/>
</dbReference>
<comment type="similarity">
    <text evidence="2 5">Belongs to the GMC oxidoreductase family.</text>
</comment>
<evidence type="ECO:0000256" key="3">
    <source>
        <dbReference type="ARBA" id="ARBA00022630"/>
    </source>
</evidence>
<keyword evidence="9" id="KW-1185">Reference proteome</keyword>
<feature type="domain" description="Glucose-methanol-choline oxidoreductase N-terminal" evidence="7">
    <location>
        <begin position="274"/>
        <end position="288"/>
    </location>
</feature>
<dbReference type="PANTHER" id="PTHR11552">
    <property type="entry name" value="GLUCOSE-METHANOL-CHOLINE GMC OXIDOREDUCTASE"/>
    <property type="match status" value="1"/>
</dbReference>
<evidence type="ECO:0000256" key="4">
    <source>
        <dbReference type="ARBA" id="ARBA00022827"/>
    </source>
</evidence>